<dbReference type="GO" id="GO:0004185">
    <property type="term" value="F:serine-type carboxypeptidase activity"/>
    <property type="evidence" value="ECO:0007669"/>
    <property type="project" value="InterPro"/>
</dbReference>
<evidence type="ECO:0000256" key="7">
    <source>
        <dbReference type="SAM" id="SignalP"/>
    </source>
</evidence>
<comment type="similarity">
    <text evidence="1">Belongs to the peptidase S10 family.</text>
</comment>
<evidence type="ECO:0000256" key="3">
    <source>
        <dbReference type="ARBA" id="ARBA00022670"/>
    </source>
</evidence>
<dbReference type="GO" id="GO:0000324">
    <property type="term" value="C:fungal-type vacuole"/>
    <property type="evidence" value="ECO:0007669"/>
    <property type="project" value="TreeGrafter"/>
</dbReference>
<proteinExistence type="inferred from homology"/>
<comment type="caution">
    <text evidence="8">The sequence shown here is derived from an EMBL/GenBank/DDBJ whole genome shotgun (WGS) entry which is preliminary data.</text>
</comment>
<dbReference type="Gene3D" id="3.40.50.1820">
    <property type="entry name" value="alpha/beta hydrolase"/>
    <property type="match status" value="1"/>
</dbReference>
<dbReference type="Proteomes" id="UP001275084">
    <property type="component" value="Unassembled WGS sequence"/>
</dbReference>
<sequence length="540" mass="58912">MVSKVFSVWAVLGLVLATEGVMGRSIAPTDSVVASRHDPDIKVTFRETHICETTPNVKSYSGYITLPSISADHQHYKANIFFWFFESRASPRTAPLTIWLQGGPGAASSTQIASGHNGPCIVQPDAVSTTPNPWSWNRVSNMLYIDQPVQTGFSYDDEKGVFSSEDPRRTVNTTAAAARVVREFLDVWFQEFGQYKRDSINIWSQSYGGHFAPAIASFLLPPGKGNTGVYRARGHKDAGFHIGIDSVGIINGVVDLAIQAPFYPKFAINNTYGIKTISDEAAAFATQRMIQPGGCADQAAACREMQQRYDVENRGTNASVNGVCAAAFAFCWANVYGVYEAVSGRNPFDIAHLLPDSSPSVYGQEFLNNERVRKELGAKVNFTDTSNVVANGFIATGDFVRGYTSELASLLDAGVKVALVYGDRDYRANWLGGEAISLALRHTSHLAFAAASYVDITTNTSYTGGRVRQQNNLSFSRVFQAGHEIPYYQPQTAYEIFARTLRGLDVATGTVDVTLRGNGSYRGREYSTASQFSVDDVKAP</sequence>
<name>A0AAJ0MH89_9PEZI</name>
<evidence type="ECO:0000313" key="9">
    <source>
        <dbReference type="Proteomes" id="UP001275084"/>
    </source>
</evidence>
<dbReference type="PRINTS" id="PR00724">
    <property type="entry name" value="CRBOXYPTASEC"/>
</dbReference>
<reference evidence="8" key="1">
    <citation type="journal article" date="2023" name="Mol. Phylogenet. Evol.">
        <title>Genome-scale phylogeny and comparative genomics of the fungal order Sordariales.</title>
        <authorList>
            <person name="Hensen N."/>
            <person name="Bonometti L."/>
            <person name="Westerberg I."/>
            <person name="Brannstrom I.O."/>
            <person name="Guillou S."/>
            <person name="Cros-Aarteil S."/>
            <person name="Calhoun S."/>
            <person name="Haridas S."/>
            <person name="Kuo A."/>
            <person name="Mondo S."/>
            <person name="Pangilinan J."/>
            <person name="Riley R."/>
            <person name="LaButti K."/>
            <person name="Andreopoulos B."/>
            <person name="Lipzen A."/>
            <person name="Chen C."/>
            <person name="Yan M."/>
            <person name="Daum C."/>
            <person name="Ng V."/>
            <person name="Clum A."/>
            <person name="Steindorff A."/>
            <person name="Ohm R.A."/>
            <person name="Martin F."/>
            <person name="Silar P."/>
            <person name="Natvig D.O."/>
            <person name="Lalanne C."/>
            <person name="Gautier V."/>
            <person name="Ament-Velasquez S.L."/>
            <person name="Kruys A."/>
            <person name="Hutchinson M.I."/>
            <person name="Powell A.J."/>
            <person name="Barry K."/>
            <person name="Miller A.N."/>
            <person name="Grigoriev I.V."/>
            <person name="Debuchy R."/>
            <person name="Gladieux P."/>
            <person name="Hiltunen Thoren M."/>
            <person name="Johannesson H."/>
        </authorList>
    </citation>
    <scope>NUCLEOTIDE SEQUENCE</scope>
    <source>
        <strain evidence="8">CBS 955.72</strain>
    </source>
</reference>
<keyword evidence="5 8" id="KW-0378">Hydrolase</keyword>
<dbReference type="PROSITE" id="PS00560">
    <property type="entry name" value="CARBOXYPEPT_SER_HIS"/>
    <property type="match status" value="1"/>
</dbReference>
<evidence type="ECO:0000256" key="4">
    <source>
        <dbReference type="ARBA" id="ARBA00022729"/>
    </source>
</evidence>
<dbReference type="PANTHER" id="PTHR11802">
    <property type="entry name" value="SERINE PROTEASE FAMILY S10 SERINE CARBOXYPEPTIDASE"/>
    <property type="match status" value="1"/>
</dbReference>
<keyword evidence="3" id="KW-0645">Protease</keyword>
<feature type="signal peptide" evidence="7">
    <location>
        <begin position="1"/>
        <end position="23"/>
    </location>
</feature>
<accession>A0AAJ0MH89</accession>
<dbReference type="InterPro" id="IPR033124">
    <property type="entry name" value="Ser_caboxypep_his_AS"/>
</dbReference>
<dbReference type="AlphaFoldDB" id="A0AAJ0MH89"/>
<feature type="chain" id="PRO_5042534225" evidence="7">
    <location>
        <begin position="24"/>
        <end position="540"/>
    </location>
</feature>
<evidence type="ECO:0000256" key="2">
    <source>
        <dbReference type="ARBA" id="ARBA00022645"/>
    </source>
</evidence>
<dbReference type="PANTHER" id="PTHR11802:SF189">
    <property type="entry name" value="CARBOXYPEPTIDASE"/>
    <property type="match status" value="1"/>
</dbReference>
<gene>
    <name evidence="8" type="ORF">B0T25DRAFT_599959</name>
</gene>
<dbReference type="Pfam" id="PF00450">
    <property type="entry name" value="Peptidase_S10"/>
    <property type="match status" value="1"/>
</dbReference>
<keyword evidence="2" id="KW-0121">Carboxypeptidase</keyword>
<reference evidence="8" key="2">
    <citation type="submission" date="2023-06" db="EMBL/GenBank/DDBJ databases">
        <authorList>
            <consortium name="Lawrence Berkeley National Laboratory"/>
            <person name="Haridas S."/>
            <person name="Hensen N."/>
            <person name="Bonometti L."/>
            <person name="Westerberg I."/>
            <person name="Brannstrom I.O."/>
            <person name="Guillou S."/>
            <person name="Cros-Aarteil S."/>
            <person name="Calhoun S."/>
            <person name="Kuo A."/>
            <person name="Mondo S."/>
            <person name="Pangilinan J."/>
            <person name="Riley R."/>
            <person name="Labutti K."/>
            <person name="Andreopoulos B."/>
            <person name="Lipzen A."/>
            <person name="Chen C."/>
            <person name="Yanf M."/>
            <person name="Daum C."/>
            <person name="Ng V."/>
            <person name="Clum A."/>
            <person name="Steindorff A."/>
            <person name="Ohm R."/>
            <person name="Martin F."/>
            <person name="Silar P."/>
            <person name="Natvig D."/>
            <person name="Lalanne C."/>
            <person name="Gautier V."/>
            <person name="Ament-Velasquez S.L."/>
            <person name="Kruys A."/>
            <person name="Hutchinson M.I."/>
            <person name="Powell A.J."/>
            <person name="Barry K."/>
            <person name="Miller A.N."/>
            <person name="Grigoriev I.V."/>
            <person name="Debuchy R."/>
            <person name="Gladieux P."/>
            <person name="Thoren M.H."/>
            <person name="Johannesson H."/>
        </authorList>
    </citation>
    <scope>NUCLEOTIDE SEQUENCE</scope>
    <source>
        <strain evidence="8">CBS 955.72</strain>
    </source>
</reference>
<protein>
    <submittedName>
        <fullName evidence="8">Alpha/Beta hydrolase protein</fullName>
    </submittedName>
</protein>
<keyword evidence="4 7" id="KW-0732">Signal</keyword>
<dbReference type="SUPFAM" id="SSF53474">
    <property type="entry name" value="alpha/beta-Hydrolases"/>
    <property type="match status" value="1"/>
</dbReference>
<dbReference type="GO" id="GO:0006508">
    <property type="term" value="P:proteolysis"/>
    <property type="evidence" value="ECO:0007669"/>
    <property type="project" value="UniProtKB-KW"/>
</dbReference>
<keyword evidence="6" id="KW-0325">Glycoprotein</keyword>
<dbReference type="InterPro" id="IPR029058">
    <property type="entry name" value="AB_hydrolase_fold"/>
</dbReference>
<dbReference type="InterPro" id="IPR001563">
    <property type="entry name" value="Peptidase_S10"/>
</dbReference>
<evidence type="ECO:0000256" key="6">
    <source>
        <dbReference type="ARBA" id="ARBA00023180"/>
    </source>
</evidence>
<keyword evidence="9" id="KW-1185">Reference proteome</keyword>
<dbReference type="EMBL" id="JAUIQD010000002">
    <property type="protein sequence ID" value="KAK3359018.1"/>
    <property type="molecule type" value="Genomic_DNA"/>
</dbReference>
<organism evidence="8 9">
    <name type="scientific">Lasiosphaeria hispida</name>
    <dbReference type="NCBI Taxonomy" id="260671"/>
    <lineage>
        <taxon>Eukaryota</taxon>
        <taxon>Fungi</taxon>
        <taxon>Dikarya</taxon>
        <taxon>Ascomycota</taxon>
        <taxon>Pezizomycotina</taxon>
        <taxon>Sordariomycetes</taxon>
        <taxon>Sordariomycetidae</taxon>
        <taxon>Sordariales</taxon>
        <taxon>Lasiosphaeriaceae</taxon>
        <taxon>Lasiosphaeria</taxon>
    </lineage>
</organism>
<evidence type="ECO:0000256" key="5">
    <source>
        <dbReference type="ARBA" id="ARBA00022801"/>
    </source>
</evidence>
<evidence type="ECO:0000256" key="1">
    <source>
        <dbReference type="ARBA" id="ARBA00009431"/>
    </source>
</evidence>
<evidence type="ECO:0000313" key="8">
    <source>
        <dbReference type="EMBL" id="KAK3359018.1"/>
    </source>
</evidence>